<evidence type="ECO:0000313" key="3">
    <source>
        <dbReference type="EMBL" id="NEY18862.1"/>
    </source>
</evidence>
<evidence type="ECO:0000313" key="2">
    <source>
        <dbReference type="EMBL" id="KHD85898.1"/>
    </source>
</evidence>
<dbReference type="AlphaFoldDB" id="A0A0A6VEK5"/>
<reference evidence="3" key="2">
    <citation type="submission" date="2020-02" db="EMBL/GenBank/DDBJ databases">
        <authorList>
            <person name="Feng H."/>
        </authorList>
    </citation>
    <scope>NUCLEOTIDE SEQUENCE [LARGE SCALE GENOMIC DNA]</scope>
    <source>
        <strain evidence="3">Gsoil 114</strain>
    </source>
</reference>
<evidence type="ECO:0000313" key="5">
    <source>
        <dbReference type="Proteomes" id="UP000476934"/>
    </source>
</evidence>
<dbReference type="RefSeq" id="WP_025727535.1">
    <property type="nucleotide sequence ID" value="NZ_JAAIWK010000002.1"/>
</dbReference>
<dbReference type="Gene3D" id="4.10.810.10">
    <property type="entry name" value="Virus Scaffolding Protein, Chain A"/>
    <property type="match status" value="1"/>
</dbReference>
<dbReference type="SMART" id="SM00914">
    <property type="entry name" value="IDEAL"/>
    <property type="match status" value="1"/>
</dbReference>
<dbReference type="EMBL" id="JRUN01000014">
    <property type="protein sequence ID" value="KHD85898.1"/>
    <property type="molecule type" value="Genomic_DNA"/>
</dbReference>
<reference evidence="2 4" key="1">
    <citation type="submission" date="2014-10" db="EMBL/GenBank/DDBJ databases">
        <title>Draft genome of phytase producing Bacillus ginsengihumi strain M2.11.</title>
        <authorList>
            <person name="Toymentseva A."/>
            <person name="Boulygina E.A."/>
            <person name="Kazakov S.V."/>
            <person name="Kayumov I."/>
            <person name="Suleimanova A.D."/>
            <person name="Mardanova A.M."/>
            <person name="Maria S.N."/>
            <person name="Sergey M.Y."/>
            <person name="Sharipova M.R."/>
        </authorList>
    </citation>
    <scope>NUCLEOTIDE SEQUENCE [LARGE SCALE GENOMIC DNA]</scope>
    <source>
        <strain evidence="2 4">M2.11</strain>
    </source>
</reference>
<reference evidence="3 5" key="3">
    <citation type="submission" date="2020-03" db="EMBL/GenBank/DDBJ databases">
        <title>Bacillus aquiflavi sp. nov., isolated from yellow water of strong flavor Chinese baijiu in Yibin region of China.</title>
        <authorList>
            <person name="Xie J."/>
        </authorList>
    </citation>
    <scope>NUCLEOTIDE SEQUENCE [LARGE SCALE GENOMIC DNA]</scope>
    <source>
        <strain evidence="3 5">Gsoil 114</strain>
    </source>
</reference>
<feature type="domain" description="IDEAL" evidence="1">
    <location>
        <begin position="33"/>
        <end position="69"/>
    </location>
</feature>
<keyword evidence="5" id="KW-1185">Reference proteome</keyword>
<dbReference type="EMBL" id="JAAIWK010000002">
    <property type="protein sequence ID" value="NEY18862.1"/>
    <property type="molecule type" value="Genomic_DNA"/>
</dbReference>
<dbReference type="InterPro" id="IPR014957">
    <property type="entry name" value="IDEAL_dom"/>
</dbReference>
<name>A0A0A6VEK5_9BACI</name>
<evidence type="ECO:0000259" key="1">
    <source>
        <dbReference type="SMART" id="SM00914"/>
    </source>
</evidence>
<comment type="caution">
    <text evidence="2">The sequence shown here is derived from an EMBL/GenBank/DDBJ whole genome shotgun (WGS) entry which is preliminary data.</text>
</comment>
<evidence type="ECO:0000313" key="4">
    <source>
        <dbReference type="Proteomes" id="UP000030588"/>
    </source>
</evidence>
<dbReference type="InterPro" id="IPR027393">
    <property type="entry name" value="Virus_scaffolding_prot_C"/>
</dbReference>
<protein>
    <submittedName>
        <fullName evidence="3">IDEAL domain-containing protein</fullName>
    </submittedName>
</protein>
<dbReference type="Proteomes" id="UP000476934">
    <property type="component" value="Unassembled WGS sequence"/>
</dbReference>
<dbReference type="Proteomes" id="UP000030588">
    <property type="component" value="Unassembled WGS sequence"/>
</dbReference>
<accession>A0A0A6VEK5</accession>
<organism evidence="2 4">
    <name type="scientific">Heyndrickxia ginsengihumi</name>
    <dbReference type="NCBI Taxonomy" id="363870"/>
    <lineage>
        <taxon>Bacteria</taxon>
        <taxon>Bacillati</taxon>
        <taxon>Bacillota</taxon>
        <taxon>Bacilli</taxon>
        <taxon>Bacillales</taxon>
        <taxon>Bacillaceae</taxon>
        <taxon>Heyndrickxia</taxon>
    </lineage>
</organism>
<proteinExistence type="predicted"/>
<sequence>MENKKSYSDLTKAYAMTQIQMEQFLDKIYADMVLNELILKKEKEKILEQIDHALDLRDKEQFFQLTNELQQLEMKFGQ</sequence>
<gene>
    <name evidence="3" type="ORF">G4D61_02620</name>
    <name evidence="2" type="ORF">NG54_06520</name>
</gene>
<dbReference type="Pfam" id="PF08858">
    <property type="entry name" value="IDEAL"/>
    <property type="match status" value="1"/>
</dbReference>
<dbReference type="OrthoDB" id="2969764at2"/>